<evidence type="ECO:0000256" key="7">
    <source>
        <dbReference type="ARBA" id="ARBA00023163"/>
    </source>
</evidence>
<evidence type="ECO:0000313" key="12">
    <source>
        <dbReference type="EMBL" id="OCT89343.1"/>
    </source>
</evidence>
<feature type="domain" description="C2H2-type" evidence="11">
    <location>
        <begin position="336"/>
        <end position="359"/>
    </location>
</feature>
<dbReference type="SUPFAM" id="SSF57667">
    <property type="entry name" value="beta-beta-alpha zinc fingers"/>
    <property type="match status" value="4"/>
</dbReference>
<feature type="domain" description="C2H2-type" evidence="11">
    <location>
        <begin position="166"/>
        <end position="193"/>
    </location>
</feature>
<dbReference type="FunFam" id="3.30.160.60:FF:000690">
    <property type="entry name" value="Zinc finger protein 354C"/>
    <property type="match status" value="1"/>
</dbReference>
<dbReference type="PROSITE" id="PS50157">
    <property type="entry name" value="ZINC_FINGER_C2H2_2"/>
    <property type="match status" value="8"/>
</dbReference>
<sequence>MGDVWVPSKAPDQNFPSSPIDEPTDIQVFCRYRSALFPPYTQRISDENSFQCEEIYTNSSFQYGQTEVDDSKPVSKKNSYVKPCKIDKQKGNHAMSIEESTNLSVKMERTTQKEEKRFLCIDCRKSFTRRTHTGEKLFMCTECGKRFGLKSSLVRHIGTHISKTLNICPECGKCFSRTLQLLVHQKSHKSGKGYASLYNGTTFRQAIVSPTQPSKLLPYQRNHKGEKLVESKESEDNCDQDQYHKHTGSDTTVCGESFSEAATLIRHETIHTGVYACNGIFKNKRGKNFTHKSSHIVHQRSHTGEKLYMFSECGKKFGLKSSLVRHLKTHTGPAINICSECGIYFSRYPDLLLHLQSHTVLMTTLGKVQETLKRNDSHSNKGNSVGHESSSFEINVWGSLNSTDRTYCGEKRFLCIDCVHRRTHTGEKLYMCTECGKRFGLKSSLVRHQRIHSIELFTCTECSKSFRDYSTFLHQACHTGERSYREPHLTVH</sequence>
<evidence type="ECO:0000256" key="1">
    <source>
        <dbReference type="ARBA" id="ARBA00004123"/>
    </source>
</evidence>
<organism evidence="12 13">
    <name type="scientific">Xenopus laevis</name>
    <name type="common">African clawed frog</name>
    <dbReference type="NCBI Taxonomy" id="8355"/>
    <lineage>
        <taxon>Eukaryota</taxon>
        <taxon>Metazoa</taxon>
        <taxon>Chordata</taxon>
        <taxon>Craniata</taxon>
        <taxon>Vertebrata</taxon>
        <taxon>Euteleostomi</taxon>
        <taxon>Amphibia</taxon>
        <taxon>Batrachia</taxon>
        <taxon>Anura</taxon>
        <taxon>Pipoidea</taxon>
        <taxon>Pipidae</taxon>
        <taxon>Xenopodinae</taxon>
        <taxon>Xenopus</taxon>
        <taxon>Xenopus</taxon>
    </lineage>
</organism>
<evidence type="ECO:0000256" key="6">
    <source>
        <dbReference type="ARBA" id="ARBA00023015"/>
    </source>
</evidence>
<evidence type="ECO:0000256" key="10">
    <source>
        <dbReference type="SAM" id="MobiDB-lite"/>
    </source>
</evidence>
<keyword evidence="4 9" id="KW-0863">Zinc-finger</keyword>
<keyword evidence="6" id="KW-0805">Transcription regulation</keyword>
<dbReference type="PANTHER" id="PTHR47772:SF12">
    <property type="entry name" value="RB-ASSOCIATED KRAB ZINC FINGER-RELATED"/>
    <property type="match status" value="1"/>
</dbReference>
<gene>
    <name evidence="12" type="ORF">XELAEV_18017963mg</name>
</gene>
<keyword evidence="5" id="KW-0862">Zinc</keyword>
<evidence type="ECO:0000256" key="2">
    <source>
        <dbReference type="ARBA" id="ARBA00022723"/>
    </source>
</evidence>
<evidence type="ECO:0000256" key="3">
    <source>
        <dbReference type="ARBA" id="ARBA00022737"/>
    </source>
</evidence>
<proteinExistence type="predicted"/>
<name>A0A974HTC8_XENLA</name>
<feature type="domain" description="C2H2-type" evidence="11">
    <location>
        <begin position="457"/>
        <end position="483"/>
    </location>
</feature>
<dbReference type="FunFam" id="3.30.160.60:FF:002343">
    <property type="entry name" value="Zinc finger protein 33A"/>
    <property type="match status" value="1"/>
</dbReference>
<feature type="domain" description="C2H2-type" evidence="11">
    <location>
        <begin position="249"/>
        <end position="276"/>
    </location>
</feature>
<evidence type="ECO:0000313" key="13">
    <source>
        <dbReference type="Proteomes" id="UP000694892"/>
    </source>
</evidence>
<keyword evidence="8" id="KW-0539">Nucleus</keyword>
<evidence type="ECO:0000256" key="4">
    <source>
        <dbReference type="ARBA" id="ARBA00022771"/>
    </source>
</evidence>
<dbReference type="PANTHER" id="PTHR47772">
    <property type="entry name" value="ZINC FINGER PROTEIN 200"/>
    <property type="match status" value="1"/>
</dbReference>
<dbReference type="InterPro" id="IPR036236">
    <property type="entry name" value="Znf_C2H2_sf"/>
</dbReference>
<dbReference type="PROSITE" id="PS00028">
    <property type="entry name" value="ZINC_FINGER_C2H2_1"/>
    <property type="match status" value="4"/>
</dbReference>
<keyword evidence="3" id="KW-0677">Repeat</keyword>
<feature type="domain" description="C2H2-type" evidence="11">
    <location>
        <begin position="308"/>
        <end position="335"/>
    </location>
</feature>
<dbReference type="InterPro" id="IPR013087">
    <property type="entry name" value="Znf_C2H2_type"/>
</dbReference>
<feature type="domain" description="C2H2-type" evidence="11">
    <location>
        <begin position="275"/>
        <end position="307"/>
    </location>
</feature>
<feature type="domain" description="C2H2-type" evidence="11">
    <location>
        <begin position="138"/>
        <end position="165"/>
    </location>
</feature>
<evidence type="ECO:0000256" key="8">
    <source>
        <dbReference type="ARBA" id="ARBA00023242"/>
    </source>
</evidence>
<dbReference type="InterPro" id="IPR050636">
    <property type="entry name" value="C2H2-ZF_domain-containing"/>
</dbReference>
<keyword evidence="2" id="KW-0479">Metal-binding</keyword>
<protein>
    <recommendedName>
        <fullName evidence="11">C2H2-type domain-containing protein</fullName>
    </recommendedName>
</protein>
<reference evidence="13" key="1">
    <citation type="journal article" date="2016" name="Nature">
        <title>Genome evolution in the allotetraploid frog Xenopus laevis.</title>
        <authorList>
            <person name="Session A.M."/>
            <person name="Uno Y."/>
            <person name="Kwon T."/>
            <person name="Chapman J.A."/>
            <person name="Toyoda A."/>
            <person name="Takahashi S."/>
            <person name="Fukui A."/>
            <person name="Hikosaka A."/>
            <person name="Suzuki A."/>
            <person name="Kondo M."/>
            <person name="van Heeringen S.J."/>
            <person name="Quigley I."/>
            <person name="Heinz S."/>
            <person name="Ogino H."/>
            <person name="Ochi H."/>
            <person name="Hellsten U."/>
            <person name="Lyons J.B."/>
            <person name="Simakov O."/>
            <person name="Putnam N."/>
            <person name="Stites J."/>
            <person name="Kuroki Y."/>
            <person name="Tanaka T."/>
            <person name="Michiue T."/>
            <person name="Watanabe M."/>
            <person name="Bogdanovic O."/>
            <person name="Lister R."/>
            <person name="Georgiou G."/>
            <person name="Paranjpe S.S."/>
            <person name="van Kruijsbergen I."/>
            <person name="Shu S."/>
            <person name="Carlson J."/>
            <person name="Kinoshita T."/>
            <person name="Ohta Y."/>
            <person name="Mawaribuchi S."/>
            <person name="Jenkins J."/>
            <person name="Grimwood J."/>
            <person name="Schmutz J."/>
            <person name="Mitros T."/>
            <person name="Mozaffari S.V."/>
            <person name="Suzuki Y."/>
            <person name="Haramoto Y."/>
            <person name="Yamamoto T.S."/>
            <person name="Takagi C."/>
            <person name="Heald R."/>
            <person name="Miller K."/>
            <person name="Haudenschild C."/>
            <person name="Kitzman J."/>
            <person name="Nakayama T."/>
            <person name="Izutsu Y."/>
            <person name="Robert J."/>
            <person name="Fortriede J."/>
            <person name="Burns K."/>
            <person name="Lotay V."/>
            <person name="Karimi K."/>
            <person name="Yasuoka Y."/>
            <person name="Dichmann D.S."/>
            <person name="Flajnik M.F."/>
            <person name="Houston D.W."/>
            <person name="Shendure J."/>
            <person name="DuPasquier L."/>
            <person name="Vize P.D."/>
            <person name="Zorn A.M."/>
            <person name="Ito M."/>
            <person name="Marcotte E.M."/>
            <person name="Wallingford J.B."/>
            <person name="Ito Y."/>
            <person name="Asashima M."/>
            <person name="Ueno N."/>
            <person name="Matsuda Y."/>
            <person name="Veenstra G.J."/>
            <person name="Fujiyama A."/>
            <person name="Harland R.M."/>
            <person name="Taira M."/>
            <person name="Rokhsar D.S."/>
        </authorList>
    </citation>
    <scope>NUCLEOTIDE SEQUENCE [LARGE SCALE GENOMIC DNA]</scope>
    <source>
        <strain evidence="13">J</strain>
    </source>
</reference>
<feature type="domain" description="C2H2-type" evidence="11">
    <location>
        <begin position="430"/>
        <end position="457"/>
    </location>
</feature>
<accession>A0A974HTC8</accession>
<dbReference type="FunFam" id="3.30.160.60:FF:002225">
    <property type="entry name" value="Uncharacterized protein"/>
    <property type="match status" value="1"/>
</dbReference>
<dbReference type="AlphaFoldDB" id="A0A974HTC8"/>
<keyword evidence="7" id="KW-0804">Transcription</keyword>
<dbReference type="Proteomes" id="UP000694892">
    <property type="component" value="Chromosome 3L"/>
</dbReference>
<dbReference type="SMART" id="SM00355">
    <property type="entry name" value="ZnF_C2H2"/>
    <property type="match status" value="7"/>
</dbReference>
<comment type="subcellular location">
    <subcellularLocation>
        <location evidence="1">Nucleus</location>
    </subcellularLocation>
</comment>
<dbReference type="GO" id="GO:0005634">
    <property type="term" value="C:nucleus"/>
    <property type="evidence" value="ECO:0007669"/>
    <property type="project" value="UniProtKB-SubCell"/>
</dbReference>
<evidence type="ECO:0000259" key="11">
    <source>
        <dbReference type="PROSITE" id="PS50157"/>
    </source>
</evidence>
<dbReference type="Pfam" id="PF00096">
    <property type="entry name" value="zf-C2H2"/>
    <property type="match status" value="4"/>
</dbReference>
<dbReference type="Gene3D" id="3.30.160.60">
    <property type="entry name" value="Classic Zinc Finger"/>
    <property type="match status" value="5"/>
</dbReference>
<evidence type="ECO:0000256" key="5">
    <source>
        <dbReference type="ARBA" id="ARBA00022833"/>
    </source>
</evidence>
<evidence type="ECO:0000256" key="9">
    <source>
        <dbReference type="PROSITE-ProRule" id="PRU00042"/>
    </source>
</evidence>
<dbReference type="EMBL" id="CM004470">
    <property type="protein sequence ID" value="OCT89343.1"/>
    <property type="molecule type" value="Genomic_DNA"/>
</dbReference>
<feature type="region of interest" description="Disordered" evidence="10">
    <location>
        <begin position="1"/>
        <end position="21"/>
    </location>
</feature>
<dbReference type="GO" id="GO:0008270">
    <property type="term" value="F:zinc ion binding"/>
    <property type="evidence" value="ECO:0007669"/>
    <property type="project" value="UniProtKB-KW"/>
</dbReference>